<reference evidence="10" key="2">
    <citation type="submission" date="2025-08" db="UniProtKB">
        <authorList>
            <consortium name="Ensembl"/>
        </authorList>
    </citation>
    <scope>IDENTIFICATION</scope>
</reference>
<dbReference type="InterPro" id="IPR019734">
    <property type="entry name" value="TPR_rpt"/>
</dbReference>
<keyword evidence="3 4" id="KW-0802">TPR repeat</keyword>
<feature type="repeat" description="TPR" evidence="4">
    <location>
        <begin position="753"/>
        <end position="786"/>
    </location>
</feature>
<accession>A0A3B4EKL1</accession>
<reference evidence="10" key="3">
    <citation type="submission" date="2025-09" db="UniProtKB">
        <authorList>
            <consortium name="Ensembl"/>
        </authorList>
    </citation>
    <scope>IDENTIFICATION</scope>
</reference>
<dbReference type="PANTHER" id="PTHR14699">
    <property type="entry name" value="STI2 PROTEIN-RELATED"/>
    <property type="match status" value="1"/>
</dbReference>
<dbReference type="InterPro" id="IPR056834">
    <property type="entry name" value="ARM_TT21_C"/>
</dbReference>
<reference evidence="10 11" key="1">
    <citation type="submission" date="2020-10" db="EMBL/GenBank/DDBJ databases">
        <title>Pygocentrus nattereri (red-bellied piranha) genome, fPygNat1, primary haplotype.</title>
        <authorList>
            <person name="Myers G."/>
            <person name="Meyer A."/>
            <person name="Karagic N."/>
            <person name="Pippel M."/>
            <person name="Winkler S."/>
            <person name="Tracey A."/>
            <person name="Wood J."/>
            <person name="Formenti G."/>
            <person name="Howe K."/>
            <person name="Fedrigo O."/>
            <person name="Jarvis E.D."/>
        </authorList>
    </citation>
    <scope>NUCLEOTIDE SEQUENCE [LARGE SCALE GENOMIC DNA]</scope>
</reference>
<evidence type="ECO:0000259" key="5">
    <source>
        <dbReference type="Pfam" id="PF25060"/>
    </source>
</evidence>
<dbReference type="Ensembl" id="ENSPNAT00000030690.2">
    <property type="protein sequence ID" value="ENSPNAP00000036318.2"/>
    <property type="gene ID" value="ENSPNAG00000027033.2"/>
</dbReference>
<dbReference type="RefSeq" id="XP_017567804.2">
    <property type="nucleotide sequence ID" value="XM_017712315.2"/>
</dbReference>
<dbReference type="FunFam" id="1.25.40.10:FF:000548">
    <property type="entry name" value="Tetratricopeptide repeat domain 21A"/>
    <property type="match status" value="1"/>
</dbReference>
<dbReference type="SMART" id="SM00028">
    <property type="entry name" value="TPR"/>
    <property type="match status" value="13"/>
</dbReference>
<keyword evidence="2" id="KW-0677">Repeat</keyword>
<dbReference type="GO" id="GO:0035721">
    <property type="term" value="P:intraciliary retrograde transport"/>
    <property type="evidence" value="ECO:0007669"/>
    <property type="project" value="TreeGrafter"/>
</dbReference>
<dbReference type="STRING" id="42514.ENSPNAP00000036318"/>
<sequence length="1312" mass="149471">MAETHPTCLASLIFLVRERFYRQAVNSAVSFLKTYPNDPVLLFFKALAALNEGRTQEAMRELTHLRDKPQTSLCSVMALLCAHRQSGTVDREAVSELDACLKMSRRTAGDRALYFASLLYWILGRNEKASDYVEKSLKMSSSSSQGLILKGWIFLTSENDVERSQAARYFDSGLRDSKDVFGLMGKAEFFMVRQNESRALDMVNQIIASHPQFIPALVLKMNIFMSHHNWDQAAEDAERILETDVHNLKALQMMSVISAAKDGDMRRVKEYLQRLLSAVEVTEPSTLSLQVEITLPMSRLCGHSEDVVQMLTSFVQRAVSRAPDDSALASELGYLLTLQHKYKEAHRWYTKALNLDPGSVTALEGMIRCQLMDGQVEEAAQQLDFFHEVQQSLGRSAEVTLLQALLAQKKGAAQESVVALLKEATELHLQALRGLPHSVDYLQRLDLNFLLQVVRMHLANSEDTPYDAGQPHPFGLKHSSMILEAVIRAAPGVFTSCYYMAQVKFLTGDQAASQHFLNLCMEKEPAMPEIHLLQAKLHLRAGDYSKCLNCLESGISYNFELRQMPQYNLIKARALKGTGELTAAIQCLCMVLSMPGVRRVTEGQKTSLSLSERASVFLELVGALRLNGEQHEAAKVMQDAIWQFKETPEEMRVMVANVDLALAKDDVDTALNVLQSVPPGKSSYIQAKEKMACIYLERMRNKKFYIECYREICEHLPGPHSSVLLADAFMKIQEPEKAIEVYQEAVKMAPKDATFATKIGQALVRTHQYDKAVNYYETALSTSMQNSVCLELAELLLKLKRFERAQQILEKALDHEDSTNLSTMMNDVAFLRILVKVMHAKNEPCLDKLQQIYELQQKIVRRLSFEQPEKIDQQKRMAAVICCELAQKLCSKHDLEKAKQFYSEALIYCADDIEINFQIAQLYYEHHSQDYCEDQCFKILKLDEKHTSTSMLLADVLFRKNQKEEAIKRYTDIIYQYPGNFHALAKLLHMLRWVGRLDDVLPFFKTCETYSPTAVTEPGYNYCKGLYYWHAYRVREALIHLNQARGDPEWGEDAVELMVHICLNPDKDTFGGEVFESSEEDLDFSPPFAFGGKLIGMSIAQDLLRTFRPRSKTGQDKAVFLYNLCLVHSKEPKQVEKAVLDLSAMVANNVLLEASLLVAAQAFMLLKQSPRARNFLKRISKAQWTHATAEDFEKSCLLLADMYIKTGKYTNAEKLLDDCIRYNMSCSRAYEYKGFMMENDQRYKDAAQQYELAWKYSYCTDPAIGYRLAFSYLKCKNYTQAIDVCHQVLLEHPDYPQIQTEILNRAQLLLRP</sequence>
<dbReference type="FunFam" id="1.25.40.10:FF:000377">
    <property type="entry name" value="Tetratricopeptide repeat domain 21B"/>
    <property type="match status" value="1"/>
</dbReference>
<dbReference type="Pfam" id="PF25068">
    <property type="entry name" value="ARM_TT21_4th"/>
    <property type="match status" value="1"/>
</dbReference>
<dbReference type="InterPro" id="IPR056836">
    <property type="entry name" value="ARM_TT21_4th"/>
</dbReference>
<dbReference type="SUPFAM" id="SSF48452">
    <property type="entry name" value="TPR-like"/>
    <property type="match status" value="5"/>
</dbReference>
<dbReference type="FunFam" id="1.25.40.10:FF:000245">
    <property type="entry name" value="Tetratricopeptide repeat domain 21B"/>
    <property type="match status" value="1"/>
</dbReference>
<feature type="domain" description="Tetratricopeptide repeat protein 21A/21B N-terminal ARM repeat" evidence="6">
    <location>
        <begin position="14"/>
        <end position="233"/>
    </location>
</feature>
<dbReference type="GO" id="GO:0030991">
    <property type="term" value="C:intraciliary transport particle A"/>
    <property type="evidence" value="ECO:0007669"/>
    <property type="project" value="TreeGrafter"/>
</dbReference>
<dbReference type="InterPro" id="IPR040364">
    <property type="entry name" value="TTC21A/TTC21B"/>
</dbReference>
<dbReference type="Pfam" id="PF25063">
    <property type="entry name" value="ARM_TT21_C"/>
    <property type="match status" value="1"/>
</dbReference>
<dbReference type="PANTHER" id="PTHR14699:SF2">
    <property type="entry name" value="TETRATRICOPEPTIDE REPEAT PROTEIN 21A"/>
    <property type="match status" value="1"/>
</dbReference>
<evidence type="ECO:0000256" key="2">
    <source>
        <dbReference type="ARBA" id="ARBA00022737"/>
    </source>
</evidence>
<dbReference type="Pfam" id="PF13181">
    <property type="entry name" value="TPR_8"/>
    <property type="match status" value="1"/>
</dbReference>
<dbReference type="GO" id="GO:0061512">
    <property type="term" value="P:protein localization to cilium"/>
    <property type="evidence" value="ECO:0007669"/>
    <property type="project" value="TreeGrafter"/>
</dbReference>
<protein>
    <recommendedName>
        <fullName evidence="12">Tetratricopeptide repeat domain 21B</fullName>
    </recommendedName>
</protein>
<evidence type="ECO:0000256" key="1">
    <source>
        <dbReference type="ARBA" id="ARBA00010935"/>
    </source>
</evidence>
<dbReference type="GO" id="GO:0005929">
    <property type="term" value="C:cilium"/>
    <property type="evidence" value="ECO:0007669"/>
    <property type="project" value="GOC"/>
</dbReference>
<organism evidence="10 11">
    <name type="scientific">Pygocentrus nattereri</name>
    <name type="common">Red-bellied piranha</name>
    <dbReference type="NCBI Taxonomy" id="42514"/>
    <lineage>
        <taxon>Eukaryota</taxon>
        <taxon>Metazoa</taxon>
        <taxon>Chordata</taxon>
        <taxon>Craniata</taxon>
        <taxon>Vertebrata</taxon>
        <taxon>Euteleostomi</taxon>
        <taxon>Actinopterygii</taxon>
        <taxon>Neopterygii</taxon>
        <taxon>Teleostei</taxon>
        <taxon>Ostariophysi</taxon>
        <taxon>Characiformes</taxon>
        <taxon>Characoidei</taxon>
        <taxon>Pygocentrus</taxon>
    </lineage>
</organism>
<dbReference type="OrthoDB" id="10259630at2759"/>
<feature type="domain" description="Tetratricopeptide repeat protein 21A/21B fourth ARM" evidence="9">
    <location>
        <begin position="756"/>
        <end position="906"/>
    </location>
</feature>
<dbReference type="Pfam" id="PF25062">
    <property type="entry name" value="ARM_TT21_N"/>
    <property type="match status" value="1"/>
</dbReference>
<comment type="similarity">
    <text evidence="1">Belongs to the TTC21 family.</text>
</comment>
<evidence type="ECO:0000313" key="11">
    <source>
        <dbReference type="Proteomes" id="UP001501920"/>
    </source>
</evidence>
<dbReference type="Pfam" id="PF25060">
    <property type="entry name" value="ARM_TT21_2nd"/>
    <property type="match status" value="1"/>
</dbReference>
<evidence type="ECO:0000256" key="4">
    <source>
        <dbReference type="PROSITE-ProRule" id="PRU00339"/>
    </source>
</evidence>
<dbReference type="InterPro" id="IPR056833">
    <property type="entry name" value="ARM_TT21_N"/>
</dbReference>
<proteinExistence type="inferred from homology"/>
<dbReference type="InterPro" id="IPR056835">
    <property type="entry name" value="ARM_TT21_5th"/>
</dbReference>
<dbReference type="Gene3D" id="1.25.40.10">
    <property type="entry name" value="Tetratricopeptide repeat domain"/>
    <property type="match status" value="4"/>
</dbReference>
<dbReference type="InterPro" id="IPR011990">
    <property type="entry name" value="TPR-like_helical_dom_sf"/>
</dbReference>
<dbReference type="GeneID" id="108436084"/>
<feature type="repeat" description="TPR" evidence="4">
    <location>
        <begin position="719"/>
        <end position="752"/>
    </location>
</feature>
<evidence type="ECO:0000259" key="6">
    <source>
        <dbReference type="Pfam" id="PF25062"/>
    </source>
</evidence>
<gene>
    <name evidence="10" type="primary">TTC21A</name>
</gene>
<evidence type="ECO:0000256" key="3">
    <source>
        <dbReference type="ARBA" id="ARBA00022803"/>
    </source>
</evidence>
<feature type="repeat" description="TPR" evidence="4">
    <location>
        <begin position="326"/>
        <end position="359"/>
    </location>
</feature>
<evidence type="ECO:0008006" key="12">
    <source>
        <dbReference type="Google" id="ProtNLM"/>
    </source>
</evidence>
<dbReference type="Pfam" id="PF25058">
    <property type="entry name" value="ARM_TT21"/>
    <property type="match status" value="1"/>
</dbReference>
<keyword evidence="11" id="KW-1185">Reference proteome</keyword>
<name>A0A3B4EKL1_PYGNA</name>
<dbReference type="Pfam" id="PF25064">
    <property type="entry name" value="ARM_TT21_5th"/>
    <property type="match status" value="1"/>
</dbReference>
<evidence type="ECO:0000313" key="10">
    <source>
        <dbReference type="Ensembl" id="ENSPNAP00000036318.2"/>
    </source>
</evidence>
<dbReference type="Proteomes" id="UP001501920">
    <property type="component" value="Chromosome 3"/>
</dbReference>
<dbReference type="PROSITE" id="PS50005">
    <property type="entry name" value="TPR"/>
    <property type="match status" value="3"/>
</dbReference>
<evidence type="ECO:0000259" key="9">
    <source>
        <dbReference type="Pfam" id="PF25068"/>
    </source>
</evidence>
<evidence type="ECO:0000259" key="7">
    <source>
        <dbReference type="Pfam" id="PF25063"/>
    </source>
</evidence>
<dbReference type="InterPro" id="IPR056832">
    <property type="entry name" value="ARM_TT21_2nd"/>
</dbReference>
<feature type="domain" description="Tetratricopeptide repeat protein 21A/21B second ARM" evidence="5">
    <location>
        <begin position="271"/>
        <end position="541"/>
    </location>
</feature>
<dbReference type="OMA" id="MENDQRY"/>
<feature type="domain" description="Tetratricopeptide repeat protein 21A/21B fifth ARM repeats" evidence="8">
    <location>
        <begin position="949"/>
        <end position="1063"/>
    </location>
</feature>
<evidence type="ECO:0000259" key="8">
    <source>
        <dbReference type="Pfam" id="PF25064"/>
    </source>
</evidence>
<feature type="domain" description="Tetratricopeptide repeat protein 21A/21B C-terminal ARM" evidence="7">
    <location>
        <begin position="1100"/>
        <end position="1307"/>
    </location>
</feature>
<dbReference type="GeneTree" id="ENSGT00390000005979"/>